<evidence type="ECO:0000313" key="4">
    <source>
        <dbReference type="EMBL" id="ONM19226.1"/>
    </source>
</evidence>
<keyword evidence="1" id="KW-0067">ATP-binding</keyword>
<dbReference type="GO" id="GO:0006281">
    <property type="term" value="P:DNA repair"/>
    <property type="evidence" value="ECO:0007669"/>
    <property type="project" value="UniProtKB-KW"/>
</dbReference>
<sequence>MAAATGYSDAPTDEQLLAYAELPRHGRYMAEVFAVRILATAGGDPPPHGTITFYGGHCCSDFIYSWSPLEEGEDTSKQTCDSQEEHDNMVDVVREIFEEMSIPEDHEAEFVVSSLNHEQRHAYDVILSSVENISGGVFFVDGPGGTGKTCMYKALLSTVRRSGKIAIATATSGVAASIMPGGRTASDSLSSCILVPKQGNLVLTGPSWATSAYSPIAFTLYLHDGSPQAGEAAEDDEDIGRIICDCIDGDFSNYNRAIVETVQTGYGPAEVIYAVLSNGVQGRVAIKLARLPVSKAGEEDATAILGRIVARSKLFDVGCVLFYKEGDNGVSVRPGGLIQLAREALAVPLHMPLTIELDLHRCSGDEIVGGVLEFNPATNGQHTERLVGENGAELEVTISWSQYPW</sequence>
<dbReference type="PANTHER" id="PTHR10492:SF92">
    <property type="entry name" value="ATP-DEPENDENT DNA HELICASE"/>
    <property type="match status" value="1"/>
</dbReference>
<dbReference type="AlphaFoldDB" id="A0A1D6EGC9"/>
<dbReference type="PANTHER" id="PTHR10492">
    <property type="match status" value="1"/>
</dbReference>
<name>A0A1D6EGC9_MAIZE</name>
<dbReference type="Pfam" id="PF20241">
    <property type="entry name" value="DUF6598"/>
    <property type="match status" value="1"/>
</dbReference>
<accession>A0A1D6EGC9</accession>
<proteinExistence type="inferred from homology"/>
<dbReference type="EC" id="5.6.2.3" evidence="1"/>
<dbReference type="GO" id="GO:0000723">
    <property type="term" value="P:telomere maintenance"/>
    <property type="evidence" value="ECO:0007669"/>
    <property type="project" value="InterPro"/>
</dbReference>
<dbReference type="EMBL" id="CM007648">
    <property type="protein sequence ID" value="ONM19226.1"/>
    <property type="molecule type" value="Genomic_DNA"/>
</dbReference>
<evidence type="ECO:0000259" key="3">
    <source>
        <dbReference type="Pfam" id="PF20241"/>
    </source>
</evidence>
<protein>
    <recommendedName>
        <fullName evidence="1">ATP-dependent DNA helicase</fullName>
        <ecNumber evidence="1">5.6.2.3</ecNumber>
    </recommendedName>
</protein>
<gene>
    <name evidence="4" type="ORF">ZEAMMB73_Zm00001d004573</name>
</gene>
<feature type="domain" description="DNA helicase Pif1-like DEAD-box helicase" evidence="2">
    <location>
        <begin position="115"/>
        <end position="186"/>
    </location>
</feature>
<evidence type="ECO:0000259" key="2">
    <source>
        <dbReference type="Pfam" id="PF05970"/>
    </source>
</evidence>
<dbReference type="Gene3D" id="3.40.50.300">
    <property type="entry name" value="P-loop containing nucleotide triphosphate hydrolases"/>
    <property type="match status" value="1"/>
</dbReference>
<comment type="catalytic activity">
    <reaction evidence="1">
        <text>ATP + H2O = ADP + phosphate + H(+)</text>
        <dbReference type="Rhea" id="RHEA:13065"/>
        <dbReference type="ChEBI" id="CHEBI:15377"/>
        <dbReference type="ChEBI" id="CHEBI:15378"/>
        <dbReference type="ChEBI" id="CHEBI:30616"/>
        <dbReference type="ChEBI" id="CHEBI:43474"/>
        <dbReference type="ChEBI" id="CHEBI:456216"/>
        <dbReference type="EC" id="5.6.2.3"/>
    </reaction>
</comment>
<comment type="cofactor">
    <cofactor evidence="1">
        <name>Mg(2+)</name>
        <dbReference type="ChEBI" id="CHEBI:18420"/>
    </cofactor>
</comment>
<keyword evidence="1" id="KW-0227">DNA damage</keyword>
<dbReference type="GO" id="GO:0005524">
    <property type="term" value="F:ATP binding"/>
    <property type="evidence" value="ECO:0007669"/>
    <property type="project" value="UniProtKB-KW"/>
</dbReference>
<keyword evidence="1" id="KW-0547">Nucleotide-binding</keyword>
<feature type="domain" description="DUF6598" evidence="3">
    <location>
        <begin position="192"/>
        <end position="398"/>
    </location>
</feature>
<comment type="similarity">
    <text evidence="1">Belongs to the helicase family.</text>
</comment>
<keyword evidence="1" id="KW-0378">Hydrolase</keyword>
<reference evidence="4" key="1">
    <citation type="submission" date="2015-12" db="EMBL/GenBank/DDBJ databases">
        <title>Update maize B73 reference genome by single molecule sequencing technologies.</title>
        <authorList>
            <consortium name="Maize Genome Sequencing Project"/>
            <person name="Ware D."/>
        </authorList>
    </citation>
    <scope>NUCLEOTIDE SEQUENCE [LARGE SCALE GENOMIC DNA]</scope>
    <source>
        <tissue evidence="4">Seedling</tissue>
    </source>
</reference>
<dbReference type="GO" id="GO:0043139">
    <property type="term" value="F:5'-3' DNA helicase activity"/>
    <property type="evidence" value="ECO:0007669"/>
    <property type="project" value="UniProtKB-EC"/>
</dbReference>
<organism evidence="4">
    <name type="scientific">Zea mays</name>
    <name type="common">Maize</name>
    <dbReference type="NCBI Taxonomy" id="4577"/>
    <lineage>
        <taxon>Eukaryota</taxon>
        <taxon>Viridiplantae</taxon>
        <taxon>Streptophyta</taxon>
        <taxon>Embryophyta</taxon>
        <taxon>Tracheophyta</taxon>
        <taxon>Spermatophyta</taxon>
        <taxon>Magnoliopsida</taxon>
        <taxon>Liliopsida</taxon>
        <taxon>Poales</taxon>
        <taxon>Poaceae</taxon>
        <taxon>PACMAD clade</taxon>
        <taxon>Panicoideae</taxon>
        <taxon>Andropogonodae</taxon>
        <taxon>Andropogoneae</taxon>
        <taxon>Tripsacinae</taxon>
        <taxon>Zea</taxon>
    </lineage>
</organism>
<dbReference type="Pfam" id="PF05970">
    <property type="entry name" value="PIF1"/>
    <property type="match status" value="1"/>
</dbReference>
<keyword evidence="1" id="KW-0234">DNA repair</keyword>
<dbReference type="InterPro" id="IPR027417">
    <property type="entry name" value="P-loop_NTPase"/>
</dbReference>
<keyword evidence="1" id="KW-0233">DNA recombination</keyword>
<evidence type="ECO:0000256" key="1">
    <source>
        <dbReference type="RuleBase" id="RU363044"/>
    </source>
</evidence>
<keyword evidence="1" id="KW-0347">Helicase</keyword>
<dbReference type="ExpressionAtlas" id="A0A1D6EGC9">
    <property type="expression patterns" value="baseline and differential"/>
</dbReference>
<dbReference type="GO" id="GO:0016787">
    <property type="term" value="F:hydrolase activity"/>
    <property type="evidence" value="ECO:0007669"/>
    <property type="project" value="UniProtKB-KW"/>
</dbReference>
<dbReference type="InterPro" id="IPR046533">
    <property type="entry name" value="DUF6598"/>
</dbReference>
<dbReference type="GO" id="GO:0006310">
    <property type="term" value="P:DNA recombination"/>
    <property type="evidence" value="ECO:0007669"/>
    <property type="project" value="UniProtKB-KW"/>
</dbReference>
<dbReference type="SUPFAM" id="SSF52540">
    <property type="entry name" value="P-loop containing nucleoside triphosphate hydrolases"/>
    <property type="match status" value="1"/>
</dbReference>
<dbReference type="InterPro" id="IPR010285">
    <property type="entry name" value="DNA_helicase_pif1-like_DEAD"/>
</dbReference>